<protein>
    <submittedName>
        <fullName evidence="2">Uncharacterized protein</fullName>
    </submittedName>
</protein>
<keyword evidence="3" id="KW-1185">Reference proteome</keyword>
<dbReference type="AlphaFoldDB" id="A0A0L6VE03"/>
<dbReference type="EMBL" id="LAVV01006681">
    <property type="protein sequence ID" value="KNZ58802.1"/>
    <property type="molecule type" value="Genomic_DNA"/>
</dbReference>
<keyword evidence="1" id="KW-0472">Membrane</keyword>
<sequence>MRSKERLQGGLEVVYGVVVGLCGVLFGGGVFWVWLRRWLISGMQFFKCMPNFDLKSLEGQFLLGFGLGVVPVTLFFMCGGCGIVSGVHFSSLGFASAMVLGSRVVNFDPRTRYECGGSGLSLSLDLPWCPEGTGVGTFTLGGSHKYLPKSVPAPLEVRGLVGLFWGIFYVGNLSCFLVSYDGFIIAKSQTFHLLVFGKSADMMLCPAKLLQNYACNMLKAKKQLYLPWTPFLNFCMELCNYRLVYTCMLILGKIHATYLILARENLCLFSQDLTSNPTIQSADFQSVIMVVVSYSPAKTFSVIWLLLNVHSQKLMCNLLVIHDSNTYTPGDHFWHLPGKLRCRGVPIVFVVSVLNFGFIKPVCDPSLNIIMSSPVRLLNGRYIATQHKNLIKKNDYTNIQMVIFEFLTLTSFITFSLFFLWSSNLVYNVVSTAETRSHPLAYISSTPPPLISTPHNTPVFALLIKPPADQTPNPSLATQLVLPPQCSPDRPLFSQPSGPPCLSPEAATAETRSCHLAYKESTLASLNILILFGLILKIIYNILNPQIPLEWLSTFRSYLMSARILIKRLENLPVFSSCKYFQVKSQIKIYFILSFLVINPISSFHSKSSIPISKSTALMQVCVSVLVWCLKIYIQAHFVIPIRLAFNDIVKHPIVSFHSKSSIPISKSTALSQVRCQRSYVKAYFVIKLDLFCDINQNFHNSKIGFSDSDLWMGYLSKINLLGGKVKKTELKTMKSFSYRMRETEIARSSFQALELISYCQRWWCCINYKIKRGNSLKLGGGNSLFLLFYACETGESQNLFRGTQISVRKINEESTINEVVRGISKSYTNNKDGCLVDYEMVQMYGTVYIYASIGRDISNPFSQMSLTFWLFCTTGVVCRIPTASRGVIRNQRACGMAHINRSMSIKIICELLRESPERVYINKFVPLVEFSTLTSFIPSSLLFLWSSNLVYNVSCNEFLTLIISPLWVFLFLSLRILCFILHHLATTFSLFILIIHIPSLPQFDKLVLSLYTASCEPLTLTVLSLIFLTFLTFLKSTFVHSFNKILKSFERIFFIRSRMWVEMRQEENYFLRQRTTENKKLREKIRKEENRQSARRGNEILITGQTRYGRKTKESELGQLFSFLKNLDKILLGLLRSREREAIENSTNVTVDRKIIKINKQLNIYKNNLLNNFNGCDLHNDTQNLKKCICYRA</sequence>
<evidence type="ECO:0000313" key="2">
    <source>
        <dbReference type="EMBL" id="KNZ58802.1"/>
    </source>
</evidence>
<dbReference type="Proteomes" id="UP000037035">
    <property type="component" value="Unassembled WGS sequence"/>
</dbReference>
<evidence type="ECO:0000313" key="3">
    <source>
        <dbReference type="Proteomes" id="UP000037035"/>
    </source>
</evidence>
<name>A0A0L6VE03_9BASI</name>
<proteinExistence type="predicted"/>
<accession>A0A0L6VE03</accession>
<feature type="transmembrane region" description="Helical" evidence="1">
    <location>
        <begin position="401"/>
        <end position="421"/>
    </location>
</feature>
<feature type="transmembrane region" description="Helical" evidence="1">
    <location>
        <begin position="1018"/>
        <end position="1035"/>
    </location>
</feature>
<reference evidence="2 3" key="1">
    <citation type="submission" date="2015-08" db="EMBL/GenBank/DDBJ databases">
        <title>Next Generation Sequencing and Analysis of the Genome of Puccinia sorghi L Schw, the Causal Agent of Maize Common Rust.</title>
        <authorList>
            <person name="Rochi L."/>
            <person name="Burguener G."/>
            <person name="Darino M."/>
            <person name="Turjanski A."/>
            <person name="Kreff E."/>
            <person name="Dieguez M.J."/>
            <person name="Sacco F."/>
        </authorList>
    </citation>
    <scope>NUCLEOTIDE SEQUENCE [LARGE SCALE GENOMIC DNA]</scope>
    <source>
        <strain evidence="2 3">RO10H11247</strain>
    </source>
</reference>
<dbReference type="VEuPathDB" id="FungiDB:VP01_185g4"/>
<feature type="transmembrane region" description="Helical" evidence="1">
    <location>
        <begin position="980"/>
        <end position="998"/>
    </location>
</feature>
<feature type="transmembrane region" description="Helical" evidence="1">
    <location>
        <begin position="12"/>
        <end position="35"/>
    </location>
</feature>
<evidence type="ECO:0000256" key="1">
    <source>
        <dbReference type="SAM" id="Phobius"/>
    </source>
</evidence>
<gene>
    <name evidence="2" type="ORF">VP01_185g4</name>
</gene>
<comment type="caution">
    <text evidence="2">The sequence shown here is derived from an EMBL/GenBank/DDBJ whole genome shotgun (WGS) entry which is preliminary data.</text>
</comment>
<feature type="transmembrane region" description="Helical" evidence="1">
    <location>
        <begin position="61"/>
        <end position="84"/>
    </location>
</feature>
<keyword evidence="1" id="KW-1133">Transmembrane helix</keyword>
<feature type="transmembrane region" description="Helical" evidence="1">
    <location>
        <begin position="952"/>
        <end position="973"/>
    </location>
</feature>
<organism evidence="2 3">
    <name type="scientific">Puccinia sorghi</name>
    <dbReference type="NCBI Taxonomy" id="27349"/>
    <lineage>
        <taxon>Eukaryota</taxon>
        <taxon>Fungi</taxon>
        <taxon>Dikarya</taxon>
        <taxon>Basidiomycota</taxon>
        <taxon>Pucciniomycotina</taxon>
        <taxon>Pucciniomycetes</taxon>
        <taxon>Pucciniales</taxon>
        <taxon>Pucciniaceae</taxon>
        <taxon>Puccinia</taxon>
    </lineage>
</organism>
<keyword evidence="1" id="KW-0812">Transmembrane</keyword>